<gene>
    <name evidence="1" type="ORF">CTI18_13025</name>
</gene>
<organism evidence="1 2">
    <name type="scientific">Prevotella intermedia</name>
    <dbReference type="NCBI Taxonomy" id="28131"/>
    <lineage>
        <taxon>Bacteria</taxon>
        <taxon>Pseudomonadati</taxon>
        <taxon>Bacteroidota</taxon>
        <taxon>Bacteroidia</taxon>
        <taxon>Bacteroidales</taxon>
        <taxon>Prevotellaceae</taxon>
        <taxon>Prevotella</taxon>
    </lineage>
</organism>
<dbReference type="RefSeq" id="WP_099837052.1">
    <property type="nucleotide sequence ID" value="NZ_PEKN01000002.1"/>
</dbReference>
<protein>
    <recommendedName>
        <fullName evidence="3">DUF2158 domain-containing protein</fullName>
    </recommendedName>
</protein>
<evidence type="ECO:0008006" key="3">
    <source>
        <dbReference type="Google" id="ProtNLM"/>
    </source>
</evidence>
<accession>A0A2G8I8D6</accession>
<evidence type="ECO:0000313" key="1">
    <source>
        <dbReference type="EMBL" id="PIK19782.1"/>
    </source>
</evidence>
<name>A0A2G8I8D6_PREIN</name>
<dbReference type="Proteomes" id="UP000230046">
    <property type="component" value="Unassembled WGS sequence"/>
</dbReference>
<dbReference type="AlphaFoldDB" id="A0A2G8I8D6"/>
<dbReference type="EMBL" id="PEKN01000002">
    <property type="protein sequence ID" value="PIK19782.1"/>
    <property type="molecule type" value="Genomic_DNA"/>
</dbReference>
<reference evidence="1 2" key="1">
    <citation type="submission" date="2017-11" db="EMBL/GenBank/DDBJ databases">
        <title>Genome sequencing of Prevotella intermedia KCOM 1653.</title>
        <authorList>
            <person name="Kook J.-K."/>
            <person name="Park S.-N."/>
            <person name="Lim Y.K."/>
        </authorList>
    </citation>
    <scope>NUCLEOTIDE SEQUENCE [LARGE SCALE GENOMIC DNA]</scope>
    <source>
        <strain evidence="1 2">KCOM 1653</strain>
    </source>
</reference>
<sequence>MKITDLKLGDIVCQKDDGFPMVVVGLHSTLDELAKGKGDVYLDFEGNEGDMWEATPDDLIKWTE</sequence>
<comment type="caution">
    <text evidence="1">The sequence shown here is derived from an EMBL/GenBank/DDBJ whole genome shotgun (WGS) entry which is preliminary data.</text>
</comment>
<proteinExistence type="predicted"/>
<evidence type="ECO:0000313" key="2">
    <source>
        <dbReference type="Proteomes" id="UP000230046"/>
    </source>
</evidence>